<reference evidence="2 3" key="1">
    <citation type="submission" date="2020-04" db="EMBL/GenBank/DDBJ databases">
        <authorList>
            <person name="Zhang R."/>
            <person name="Schippers A."/>
        </authorList>
    </citation>
    <scope>NUCLEOTIDE SEQUENCE [LARGE SCALE GENOMIC DNA]</scope>
    <source>
        <strain evidence="2 3">DSM 109850</strain>
    </source>
</reference>
<dbReference type="EMBL" id="JABBVZ010000003">
    <property type="protein sequence ID" value="NMP21052.1"/>
    <property type="molecule type" value="Genomic_DNA"/>
</dbReference>
<dbReference type="Proteomes" id="UP000533476">
    <property type="component" value="Unassembled WGS sequence"/>
</dbReference>
<feature type="domain" description="Alkyl hydroperoxide reductase subunit C/ Thiol specific antioxidant" evidence="1">
    <location>
        <begin position="10"/>
        <end position="49"/>
    </location>
</feature>
<evidence type="ECO:0000313" key="3">
    <source>
        <dbReference type="Proteomes" id="UP000533476"/>
    </source>
</evidence>
<accession>A0A7Y0L137</accession>
<dbReference type="InterPro" id="IPR000866">
    <property type="entry name" value="AhpC/TSA"/>
</dbReference>
<protein>
    <submittedName>
        <fullName evidence="2">Redoxin domain-containing protein</fullName>
    </submittedName>
</protein>
<gene>
    <name evidence="2" type="ORF">HIJ39_01605</name>
</gene>
<dbReference type="InterPro" id="IPR036249">
    <property type="entry name" value="Thioredoxin-like_sf"/>
</dbReference>
<comment type="caution">
    <text evidence="2">The sequence shown here is derived from an EMBL/GenBank/DDBJ whole genome shotgun (WGS) entry which is preliminary data.</text>
</comment>
<sequence>MSDKTQTLKVGDTAPDFTLPSHDGKVSLSDYRGKKNVVLVSYPLAWTPV</sequence>
<dbReference type="AlphaFoldDB" id="A0A7Y0L137"/>
<dbReference type="GO" id="GO:0016491">
    <property type="term" value="F:oxidoreductase activity"/>
    <property type="evidence" value="ECO:0007669"/>
    <property type="project" value="InterPro"/>
</dbReference>
<organism evidence="2 3">
    <name type="scientific">Sulfobacillus harzensis</name>
    <dbReference type="NCBI Taxonomy" id="2729629"/>
    <lineage>
        <taxon>Bacteria</taxon>
        <taxon>Bacillati</taxon>
        <taxon>Bacillota</taxon>
        <taxon>Clostridia</taxon>
        <taxon>Eubacteriales</taxon>
        <taxon>Clostridiales Family XVII. Incertae Sedis</taxon>
        <taxon>Sulfobacillus</taxon>
    </lineage>
</organism>
<name>A0A7Y0L137_9FIRM</name>
<evidence type="ECO:0000259" key="1">
    <source>
        <dbReference type="Pfam" id="PF00578"/>
    </source>
</evidence>
<dbReference type="GO" id="GO:0016209">
    <property type="term" value="F:antioxidant activity"/>
    <property type="evidence" value="ECO:0007669"/>
    <property type="project" value="InterPro"/>
</dbReference>
<evidence type="ECO:0000313" key="2">
    <source>
        <dbReference type="EMBL" id="NMP21052.1"/>
    </source>
</evidence>
<keyword evidence="3" id="KW-1185">Reference proteome</keyword>
<proteinExistence type="predicted"/>
<dbReference type="SUPFAM" id="SSF52833">
    <property type="entry name" value="Thioredoxin-like"/>
    <property type="match status" value="1"/>
</dbReference>
<dbReference type="Pfam" id="PF00578">
    <property type="entry name" value="AhpC-TSA"/>
    <property type="match status" value="1"/>
</dbReference>
<dbReference type="Gene3D" id="3.40.30.10">
    <property type="entry name" value="Glutaredoxin"/>
    <property type="match status" value="1"/>
</dbReference>